<organism evidence="14 15">
    <name type="scientific">Aspergillus calidoustus</name>
    <dbReference type="NCBI Taxonomy" id="454130"/>
    <lineage>
        <taxon>Eukaryota</taxon>
        <taxon>Fungi</taxon>
        <taxon>Dikarya</taxon>
        <taxon>Ascomycota</taxon>
        <taxon>Pezizomycotina</taxon>
        <taxon>Eurotiomycetes</taxon>
        <taxon>Eurotiomycetidae</taxon>
        <taxon>Eurotiales</taxon>
        <taxon>Aspergillaceae</taxon>
        <taxon>Aspergillus</taxon>
        <taxon>Aspergillus subgen. Nidulantes</taxon>
    </lineage>
</organism>
<evidence type="ECO:0000256" key="9">
    <source>
        <dbReference type="ARBA" id="ARBA00023004"/>
    </source>
</evidence>
<dbReference type="EMBL" id="CDMC01000005">
    <property type="protein sequence ID" value="CEL05353.1"/>
    <property type="molecule type" value="Genomic_DNA"/>
</dbReference>
<dbReference type="InterPro" id="IPR036524">
    <property type="entry name" value="Frataxin/CyaY_sf"/>
</dbReference>
<dbReference type="OrthoDB" id="1897642at2759"/>
<keyword evidence="10" id="KW-0406">Ion transport</keyword>
<gene>
    <name evidence="14" type="ORF">ASPCAL06471</name>
</gene>
<evidence type="ECO:0000256" key="1">
    <source>
        <dbReference type="ARBA" id="ARBA00004173"/>
    </source>
</evidence>
<evidence type="ECO:0000256" key="7">
    <source>
        <dbReference type="ARBA" id="ARBA00022946"/>
    </source>
</evidence>
<keyword evidence="6" id="KW-0410">Iron transport</keyword>
<dbReference type="SMART" id="SM01219">
    <property type="entry name" value="Frataxin_Cyay"/>
    <property type="match status" value="1"/>
</dbReference>
<dbReference type="InterPro" id="IPR002908">
    <property type="entry name" value="Frataxin/CyaY"/>
</dbReference>
<dbReference type="NCBIfam" id="TIGR03421">
    <property type="entry name" value="FeS_CyaY"/>
    <property type="match status" value="1"/>
</dbReference>
<evidence type="ECO:0000256" key="5">
    <source>
        <dbReference type="ARBA" id="ARBA00022448"/>
    </source>
</evidence>
<keyword evidence="7" id="KW-0809">Transit peptide</keyword>
<evidence type="ECO:0000256" key="13">
    <source>
        <dbReference type="SAM" id="MobiDB-lite"/>
    </source>
</evidence>
<evidence type="ECO:0000313" key="14">
    <source>
        <dbReference type="EMBL" id="CEL05353.1"/>
    </source>
</evidence>
<comment type="similarity">
    <text evidence="2">Belongs to the frataxin family.</text>
</comment>
<evidence type="ECO:0000256" key="4">
    <source>
        <dbReference type="ARBA" id="ARBA00022434"/>
    </source>
</evidence>
<keyword evidence="4" id="KW-0409">Iron storage</keyword>
<dbReference type="GO" id="GO:0008199">
    <property type="term" value="F:ferric iron binding"/>
    <property type="evidence" value="ECO:0007669"/>
    <property type="project" value="InterPro"/>
</dbReference>
<evidence type="ECO:0000256" key="6">
    <source>
        <dbReference type="ARBA" id="ARBA00022496"/>
    </source>
</evidence>
<dbReference type="GO" id="GO:0006879">
    <property type="term" value="P:intracellular iron ion homeostasis"/>
    <property type="evidence" value="ECO:0007669"/>
    <property type="project" value="UniProtKB-KW"/>
</dbReference>
<reference evidence="15" key="1">
    <citation type="journal article" date="2016" name="Genome Announc.">
        <title>Draft genome sequences of fungus Aspergillus calidoustus.</title>
        <authorList>
            <person name="Horn F."/>
            <person name="Linde J."/>
            <person name="Mattern D.J."/>
            <person name="Walther G."/>
            <person name="Guthke R."/>
            <person name="Scherlach K."/>
            <person name="Martin K."/>
            <person name="Brakhage A.A."/>
            <person name="Petzke L."/>
            <person name="Valiante V."/>
        </authorList>
    </citation>
    <scope>NUCLEOTIDE SEQUENCE [LARGE SCALE GENOMIC DNA]</scope>
    <source>
        <strain evidence="15">SF006504</strain>
    </source>
</reference>
<dbReference type="STRING" id="454130.A0A0U5C961"/>
<evidence type="ECO:0000256" key="3">
    <source>
        <dbReference type="ARBA" id="ARBA00013107"/>
    </source>
</evidence>
<feature type="region of interest" description="Disordered" evidence="13">
    <location>
        <begin position="70"/>
        <end position="131"/>
    </location>
</feature>
<keyword evidence="9" id="KW-0408">Iron</keyword>
<evidence type="ECO:0000256" key="11">
    <source>
        <dbReference type="ARBA" id="ARBA00023128"/>
    </source>
</evidence>
<dbReference type="GO" id="GO:0006826">
    <property type="term" value="P:iron ion transport"/>
    <property type="evidence" value="ECO:0007669"/>
    <property type="project" value="UniProtKB-KW"/>
</dbReference>
<accession>A0A0U5C961</accession>
<dbReference type="PROSITE" id="PS01344">
    <property type="entry name" value="FRATAXIN_1"/>
    <property type="match status" value="1"/>
</dbReference>
<dbReference type="Pfam" id="PF01491">
    <property type="entry name" value="Frataxin_Cyay"/>
    <property type="match status" value="1"/>
</dbReference>
<dbReference type="OMA" id="HTHRALI"/>
<dbReference type="GO" id="GO:0051537">
    <property type="term" value="F:2 iron, 2 sulfur cluster binding"/>
    <property type="evidence" value="ECO:0007669"/>
    <property type="project" value="TreeGrafter"/>
</dbReference>
<dbReference type="PANTHER" id="PTHR16821">
    <property type="entry name" value="FRATAXIN"/>
    <property type="match status" value="1"/>
</dbReference>
<dbReference type="PANTHER" id="PTHR16821:SF2">
    <property type="entry name" value="FRATAXIN, MITOCHONDRIAL"/>
    <property type="match status" value="1"/>
</dbReference>
<evidence type="ECO:0000256" key="2">
    <source>
        <dbReference type="ARBA" id="ARBA00008183"/>
    </source>
</evidence>
<dbReference type="EC" id="1.16.3.1" evidence="3"/>
<dbReference type="SUPFAM" id="SSF55387">
    <property type="entry name" value="Frataxin/Nqo15-like"/>
    <property type="match status" value="1"/>
</dbReference>
<dbReference type="GO" id="GO:0034986">
    <property type="term" value="F:iron chaperone activity"/>
    <property type="evidence" value="ECO:0007669"/>
    <property type="project" value="TreeGrafter"/>
</dbReference>
<evidence type="ECO:0000256" key="12">
    <source>
        <dbReference type="ARBA" id="ARBA00047990"/>
    </source>
</evidence>
<dbReference type="AlphaFoldDB" id="A0A0U5C961"/>
<dbReference type="GO" id="GO:0008198">
    <property type="term" value="F:ferrous iron binding"/>
    <property type="evidence" value="ECO:0007669"/>
    <property type="project" value="TreeGrafter"/>
</dbReference>
<keyword evidence="8" id="KW-0560">Oxidoreductase</keyword>
<dbReference type="PROSITE" id="PS50810">
    <property type="entry name" value="FRATAXIN_2"/>
    <property type="match status" value="1"/>
</dbReference>
<comment type="subcellular location">
    <subcellularLocation>
        <location evidence="1">Mitochondrion</location>
    </subcellularLocation>
</comment>
<dbReference type="Proteomes" id="UP000054771">
    <property type="component" value="Unassembled WGS sequence"/>
</dbReference>
<proteinExistence type="inferred from homology"/>
<dbReference type="GO" id="GO:0016226">
    <property type="term" value="P:iron-sulfur cluster assembly"/>
    <property type="evidence" value="ECO:0007669"/>
    <property type="project" value="InterPro"/>
</dbReference>
<dbReference type="FunFam" id="3.30.920.10:FF:000004">
    <property type="entry name" value="Mitochondrial chaperone Frataxin"/>
    <property type="match status" value="1"/>
</dbReference>
<dbReference type="InterPro" id="IPR020895">
    <property type="entry name" value="Frataxin_CS"/>
</dbReference>
<dbReference type="GO" id="GO:0004322">
    <property type="term" value="F:ferroxidase activity"/>
    <property type="evidence" value="ECO:0007669"/>
    <property type="project" value="UniProtKB-EC"/>
</dbReference>
<dbReference type="Gene3D" id="3.30.920.10">
    <property type="entry name" value="Frataxin/CyaY"/>
    <property type="match status" value="1"/>
</dbReference>
<comment type="catalytic activity">
    <reaction evidence="12">
        <text>4 Fe(2+) + O2 + 4 H(+) = 4 Fe(3+) + 2 H2O</text>
        <dbReference type="Rhea" id="RHEA:11148"/>
        <dbReference type="ChEBI" id="CHEBI:15377"/>
        <dbReference type="ChEBI" id="CHEBI:15378"/>
        <dbReference type="ChEBI" id="CHEBI:15379"/>
        <dbReference type="ChEBI" id="CHEBI:29033"/>
        <dbReference type="ChEBI" id="CHEBI:29034"/>
        <dbReference type="EC" id="1.16.3.1"/>
    </reaction>
</comment>
<dbReference type="GO" id="GO:0005739">
    <property type="term" value="C:mitochondrion"/>
    <property type="evidence" value="ECO:0007669"/>
    <property type="project" value="UniProtKB-SubCell"/>
</dbReference>
<name>A0A0U5C961_ASPCI</name>
<keyword evidence="5" id="KW-0813">Transport</keyword>
<dbReference type="InterPro" id="IPR017789">
    <property type="entry name" value="Frataxin"/>
</dbReference>
<feature type="compositionally biased region" description="Polar residues" evidence="13">
    <location>
        <begin position="76"/>
        <end position="95"/>
    </location>
</feature>
<evidence type="ECO:0000313" key="15">
    <source>
        <dbReference type="Proteomes" id="UP000054771"/>
    </source>
</evidence>
<evidence type="ECO:0000256" key="10">
    <source>
        <dbReference type="ARBA" id="ARBA00023065"/>
    </source>
</evidence>
<evidence type="ECO:0000256" key="8">
    <source>
        <dbReference type="ARBA" id="ARBA00023002"/>
    </source>
</evidence>
<keyword evidence="11" id="KW-0496">Mitochondrion</keyword>
<keyword evidence="15" id="KW-1185">Reference proteome</keyword>
<sequence length="260" mass="28874">MPSSSPLFLPSSFPFLSLPLYFQDRFQICLKYPLQQTLFDYRTEMLSRRTPRALVSSPSAFLRVSRGAAPASSSPRFQSPSKHSVQPSSCRQGFHSTPAIRKGIFPDSADPPSPHPQSSNPGGAASHVSEPSALTDQQFHEYSEHYLNVLLSEIEKVQEDGHDIEAEYSAGVLNISVPGVGTYVLNKQPPNKQIWLSSPISGPKRYDWVVEGDQMHEKQDTRPFVNGQWICLRDDSNLTDLLNGELGLSIPEDVYSAVDE</sequence>
<dbReference type="NCBIfam" id="TIGR03422">
    <property type="entry name" value="mito_frataxin"/>
    <property type="match status" value="1"/>
</dbReference>
<protein>
    <recommendedName>
        <fullName evidence="3">ferroxidase</fullName>
        <ecNumber evidence="3">1.16.3.1</ecNumber>
    </recommendedName>
</protein>